<dbReference type="SUPFAM" id="SSF53335">
    <property type="entry name" value="S-adenosyl-L-methionine-dependent methyltransferases"/>
    <property type="match status" value="2"/>
</dbReference>
<dbReference type="Proteomes" id="UP000199800">
    <property type="component" value="Unassembled WGS sequence"/>
</dbReference>
<dbReference type="InterPro" id="IPR017985">
    <property type="entry name" value="MeTrfase_CN4_CS"/>
</dbReference>
<dbReference type="Gene3D" id="1.10.260.40">
    <property type="entry name" value="lambda repressor-like DNA-binding domains"/>
    <property type="match status" value="1"/>
</dbReference>
<keyword evidence="7" id="KW-0238">DNA-binding</keyword>
<dbReference type="GO" id="GO:0008170">
    <property type="term" value="F:N-methyltransferase activity"/>
    <property type="evidence" value="ECO:0007669"/>
    <property type="project" value="InterPro"/>
</dbReference>
<dbReference type="PANTHER" id="PTHR13370:SF3">
    <property type="entry name" value="TRNA (GUANINE(10)-N2)-METHYLTRANSFERASE HOMOLOG"/>
    <property type="match status" value="1"/>
</dbReference>
<evidence type="ECO:0000256" key="3">
    <source>
        <dbReference type="ARBA" id="ARBA00022603"/>
    </source>
</evidence>
<evidence type="ECO:0000256" key="7">
    <source>
        <dbReference type="ARBA" id="ARBA00023125"/>
    </source>
</evidence>
<dbReference type="GO" id="GO:0009307">
    <property type="term" value="P:DNA restriction-modification system"/>
    <property type="evidence" value="ECO:0007669"/>
    <property type="project" value="UniProtKB-KW"/>
</dbReference>
<evidence type="ECO:0000256" key="8">
    <source>
        <dbReference type="ARBA" id="ARBA00049120"/>
    </source>
</evidence>
<comment type="similarity">
    <text evidence="1">Belongs to the N(4)/N(6)-methyltransferase family. N(4) subfamily.</text>
</comment>
<dbReference type="PANTHER" id="PTHR13370">
    <property type="entry name" value="RNA METHYLASE-RELATED"/>
    <property type="match status" value="1"/>
</dbReference>
<dbReference type="InterPro" id="IPR001387">
    <property type="entry name" value="Cro/C1-type_HTH"/>
</dbReference>
<evidence type="ECO:0000259" key="9">
    <source>
        <dbReference type="PROSITE" id="PS50943"/>
    </source>
</evidence>
<evidence type="ECO:0000256" key="2">
    <source>
        <dbReference type="ARBA" id="ARBA00012185"/>
    </source>
</evidence>
<dbReference type="GO" id="GO:0005737">
    <property type="term" value="C:cytoplasm"/>
    <property type="evidence" value="ECO:0007669"/>
    <property type="project" value="TreeGrafter"/>
</dbReference>
<dbReference type="Pfam" id="PF01381">
    <property type="entry name" value="HTH_3"/>
    <property type="match status" value="1"/>
</dbReference>
<dbReference type="GO" id="GO:0003677">
    <property type="term" value="F:DNA binding"/>
    <property type="evidence" value="ECO:0007669"/>
    <property type="project" value="UniProtKB-KW"/>
</dbReference>
<evidence type="ECO:0000256" key="1">
    <source>
        <dbReference type="ARBA" id="ARBA00010203"/>
    </source>
</evidence>
<dbReference type="GO" id="GO:0015667">
    <property type="term" value="F:site-specific DNA-methyltransferase (cytosine-N4-specific) activity"/>
    <property type="evidence" value="ECO:0007669"/>
    <property type="project" value="UniProtKB-EC"/>
</dbReference>
<dbReference type="PROSITE" id="PS50943">
    <property type="entry name" value="HTH_CROC1"/>
    <property type="match status" value="1"/>
</dbReference>
<feature type="domain" description="HTH cro/C1-type" evidence="9">
    <location>
        <begin position="4"/>
        <end position="47"/>
    </location>
</feature>
<accession>A0A1I0CLM9</accession>
<keyword evidence="11" id="KW-1185">Reference proteome</keyword>
<dbReference type="RefSeq" id="WP_177180700.1">
    <property type="nucleotide sequence ID" value="NZ_FOHN01000010.1"/>
</dbReference>
<evidence type="ECO:0000313" key="10">
    <source>
        <dbReference type="EMBL" id="SET20531.1"/>
    </source>
</evidence>
<dbReference type="STRING" id="29364.SAMN04487772_11077"/>
<reference evidence="10 11" key="1">
    <citation type="submission" date="2016-10" db="EMBL/GenBank/DDBJ databases">
        <authorList>
            <person name="de Groot N.N."/>
        </authorList>
    </citation>
    <scope>NUCLEOTIDE SEQUENCE [LARGE SCALE GENOMIC DNA]</scope>
    <source>
        <strain evidence="10 11">DSM 1801</strain>
    </source>
</reference>
<organism evidence="10 11">
    <name type="scientific">[Clostridium] polysaccharolyticum</name>
    <dbReference type="NCBI Taxonomy" id="29364"/>
    <lineage>
        <taxon>Bacteria</taxon>
        <taxon>Bacillati</taxon>
        <taxon>Bacillota</taxon>
        <taxon>Clostridia</taxon>
        <taxon>Lachnospirales</taxon>
        <taxon>Lachnospiraceae</taxon>
    </lineage>
</organism>
<dbReference type="Gene3D" id="3.40.50.150">
    <property type="entry name" value="Vaccinia Virus protein VP39"/>
    <property type="match status" value="2"/>
</dbReference>
<keyword evidence="5" id="KW-0949">S-adenosyl-L-methionine</keyword>
<dbReference type="AlphaFoldDB" id="A0A1I0CLM9"/>
<dbReference type="Pfam" id="PF01555">
    <property type="entry name" value="N6_N4_Mtase"/>
    <property type="match status" value="1"/>
</dbReference>
<evidence type="ECO:0000256" key="5">
    <source>
        <dbReference type="ARBA" id="ARBA00022691"/>
    </source>
</evidence>
<comment type="catalytic activity">
    <reaction evidence="8">
        <text>a 2'-deoxycytidine in DNA + S-adenosyl-L-methionine = an N(4)-methyl-2'-deoxycytidine in DNA + S-adenosyl-L-homocysteine + H(+)</text>
        <dbReference type="Rhea" id="RHEA:16857"/>
        <dbReference type="Rhea" id="RHEA-COMP:11369"/>
        <dbReference type="Rhea" id="RHEA-COMP:13674"/>
        <dbReference type="ChEBI" id="CHEBI:15378"/>
        <dbReference type="ChEBI" id="CHEBI:57856"/>
        <dbReference type="ChEBI" id="CHEBI:59789"/>
        <dbReference type="ChEBI" id="CHEBI:85452"/>
        <dbReference type="ChEBI" id="CHEBI:137933"/>
        <dbReference type="EC" id="2.1.1.113"/>
    </reaction>
</comment>
<dbReference type="SMART" id="SM00530">
    <property type="entry name" value="HTH_XRE"/>
    <property type="match status" value="1"/>
</dbReference>
<dbReference type="SUPFAM" id="SSF47413">
    <property type="entry name" value="lambda repressor-like DNA-binding domains"/>
    <property type="match status" value="1"/>
</dbReference>
<keyword evidence="3" id="KW-0489">Methyltransferase</keyword>
<keyword evidence="4" id="KW-0808">Transferase</keyword>
<dbReference type="InterPro" id="IPR002941">
    <property type="entry name" value="DNA_methylase_N4/N6"/>
</dbReference>
<dbReference type="PROSITE" id="PS00093">
    <property type="entry name" value="N4_MTASE"/>
    <property type="match status" value="1"/>
</dbReference>
<dbReference type="InterPro" id="IPR001091">
    <property type="entry name" value="RM_Methyltransferase"/>
</dbReference>
<protein>
    <recommendedName>
        <fullName evidence="2">site-specific DNA-methyltransferase (cytosine-N(4)-specific)</fullName>
        <ecNumber evidence="2">2.1.1.113</ecNumber>
    </recommendedName>
</protein>
<dbReference type="GO" id="GO:0032259">
    <property type="term" value="P:methylation"/>
    <property type="evidence" value="ECO:0007669"/>
    <property type="project" value="UniProtKB-KW"/>
</dbReference>
<dbReference type="PRINTS" id="PR00508">
    <property type="entry name" value="S21N4MTFRASE"/>
</dbReference>
<dbReference type="InterPro" id="IPR029063">
    <property type="entry name" value="SAM-dependent_MTases_sf"/>
</dbReference>
<evidence type="ECO:0000256" key="4">
    <source>
        <dbReference type="ARBA" id="ARBA00022679"/>
    </source>
</evidence>
<sequence>MINIVELRKKIGYTQVDFAKLLGVSIASLRRWEKGENNPSPLAIERIEYVNEKINNGLLEELIEENQQNESKADSDICKKRNFVFADKKYEIEYMPYVYNGPEDQLEFYNKLINMQENVKNIQDWERYSRMLSLVKSAGGELTSQYLLEKPKDSNKSWSADSGAHGWHRYVGRFPAQLIRAIINSFALNENDLILDPFCGSGTTVVEARLLGIPAIGIEISPLSAMISRVKSRFSDCTDEICKHIDLLQKFYKEKYSNFLNGRSIVEFSYEDIIEREGNYIQIFSNMERWFTKEALLGTSIVVEYIIHIKNNNYISELIATALSAKMRSIGNVDVDVVRAEYRKVPRENVDVLKLVVSQLRKFVKSIMLMNTSHKGILGKSDSIKIIEGSCLSTCIEANSISAIITSPPYGVESLSYLRTHLLSFRALEPVLGVDPYNFGGEVIGSEYLREDDVSIEKLKVIHKSEVFKDFFYELLNKEEMGKLRNRIFMMMKFFEDMNDLIINFQKWLKPGGKVAFVIGNKKIGDYIIPTDSIITEIFENSGFKYIDAIAHKLKTNNSNSKVPWQDRIIENEFVIFYEKV</sequence>
<dbReference type="EC" id="2.1.1.113" evidence="2"/>
<evidence type="ECO:0000313" key="11">
    <source>
        <dbReference type="Proteomes" id="UP000199800"/>
    </source>
</evidence>
<dbReference type="EMBL" id="FOHN01000010">
    <property type="protein sequence ID" value="SET20531.1"/>
    <property type="molecule type" value="Genomic_DNA"/>
</dbReference>
<evidence type="ECO:0000256" key="6">
    <source>
        <dbReference type="ARBA" id="ARBA00022747"/>
    </source>
</evidence>
<keyword evidence="6" id="KW-0680">Restriction system</keyword>
<dbReference type="InterPro" id="IPR010982">
    <property type="entry name" value="Lambda_DNA-bd_dom_sf"/>
</dbReference>
<proteinExistence type="inferred from homology"/>
<name>A0A1I0CLM9_9FIRM</name>
<gene>
    <name evidence="10" type="ORF">SAMN04487772_11077</name>
</gene>
<dbReference type="CDD" id="cd00093">
    <property type="entry name" value="HTH_XRE"/>
    <property type="match status" value="1"/>
</dbReference>